<reference evidence="15" key="1">
    <citation type="submission" date="2021-01" db="EMBL/GenBank/DDBJ databases">
        <title>A chromosome-scale assembly of European eel, Anguilla anguilla.</title>
        <authorList>
            <person name="Henkel C."/>
            <person name="Jong-Raadsen S.A."/>
            <person name="Dufour S."/>
            <person name="Weltzien F.-A."/>
            <person name="Palstra A.P."/>
            <person name="Pelster B."/>
            <person name="Spaink H.P."/>
            <person name="Van Den Thillart G.E."/>
            <person name="Jansen H."/>
            <person name="Zahm M."/>
            <person name="Klopp C."/>
            <person name="Cedric C."/>
            <person name="Louis A."/>
            <person name="Berthelot C."/>
            <person name="Parey E."/>
            <person name="Roest Crollius H."/>
            <person name="Montfort J."/>
            <person name="Robinson-Rechavi M."/>
            <person name="Bucao C."/>
            <person name="Bouchez O."/>
            <person name="Gislard M."/>
            <person name="Lluch J."/>
            <person name="Milhes M."/>
            <person name="Lampietro C."/>
            <person name="Lopez Roques C."/>
            <person name="Donnadieu C."/>
            <person name="Braasch I."/>
            <person name="Desvignes T."/>
            <person name="Postlethwait J."/>
            <person name="Bobe J."/>
            <person name="Guiguen Y."/>
            <person name="Dirks R."/>
        </authorList>
    </citation>
    <scope>NUCLEOTIDE SEQUENCE</scope>
    <source>
        <strain evidence="15">Tag_6206</strain>
        <tissue evidence="15">Liver</tissue>
    </source>
</reference>
<evidence type="ECO:0000256" key="6">
    <source>
        <dbReference type="ARBA" id="ARBA00022989"/>
    </source>
</evidence>
<comment type="caution">
    <text evidence="15">The sequence shown here is derived from an EMBL/GenBank/DDBJ whole genome shotgun (WGS) entry which is preliminary data.</text>
</comment>
<dbReference type="InterPro" id="IPR049127">
    <property type="entry name" value="TECR-like_N"/>
</dbReference>
<evidence type="ECO:0000256" key="10">
    <source>
        <dbReference type="ARBA" id="ARBA00079977"/>
    </source>
</evidence>
<keyword evidence="5" id="KW-0256">Endoplasmic reticulum</keyword>
<dbReference type="Pfam" id="PF02544">
    <property type="entry name" value="Steroid_dh"/>
    <property type="match status" value="1"/>
</dbReference>
<dbReference type="FunFam" id="3.10.20.90:FF:000131">
    <property type="entry name" value="trans-2,3-enoyl-CoA reductase-like"/>
    <property type="match status" value="1"/>
</dbReference>
<dbReference type="EMBL" id="JAFIRN010000007">
    <property type="protein sequence ID" value="KAG5845060.1"/>
    <property type="molecule type" value="Genomic_DNA"/>
</dbReference>
<feature type="region of interest" description="Disordered" evidence="11">
    <location>
        <begin position="469"/>
        <end position="523"/>
    </location>
</feature>
<dbReference type="GO" id="GO:0005783">
    <property type="term" value="C:endoplasmic reticulum"/>
    <property type="evidence" value="ECO:0007669"/>
    <property type="project" value="UniProtKB-SubCell"/>
</dbReference>
<evidence type="ECO:0000256" key="12">
    <source>
        <dbReference type="SAM" id="Phobius"/>
    </source>
</evidence>
<evidence type="ECO:0000256" key="1">
    <source>
        <dbReference type="ARBA" id="ARBA00004141"/>
    </source>
</evidence>
<evidence type="ECO:0000256" key="7">
    <source>
        <dbReference type="ARBA" id="ARBA00023002"/>
    </source>
</evidence>
<dbReference type="PROSITE" id="PS50244">
    <property type="entry name" value="S5A_REDUCTASE"/>
    <property type="match status" value="1"/>
</dbReference>
<keyword evidence="4 12" id="KW-0812">Transmembrane</keyword>
<keyword evidence="6 12" id="KW-1133">Transmembrane helix</keyword>
<dbReference type="Gene3D" id="3.10.20.90">
    <property type="entry name" value="Phosphatidylinositol 3-kinase Catalytic Subunit, Chain A, domain 1"/>
    <property type="match status" value="1"/>
</dbReference>
<dbReference type="PANTHER" id="PTHR10556">
    <property type="entry name" value="3-OXO-5-ALPHA-STEROID 4-DEHYDROGENASE"/>
    <property type="match status" value="1"/>
</dbReference>
<dbReference type="Pfam" id="PF21696">
    <property type="entry name" value="TECR_N"/>
    <property type="match status" value="1"/>
</dbReference>
<comment type="subcellular location">
    <subcellularLocation>
        <location evidence="2">Endoplasmic reticulum</location>
    </subcellularLocation>
    <subcellularLocation>
        <location evidence="1">Membrane</location>
        <topology evidence="1">Multi-pass membrane protein</topology>
    </subcellularLocation>
</comment>
<dbReference type="GO" id="GO:0042761">
    <property type="term" value="P:very long-chain fatty acid biosynthetic process"/>
    <property type="evidence" value="ECO:0007669"/>
    <property type="project" value="TreeGrafter"/>
</dbReference>
<evidence type="ECO:0000256" key="8">
    <source>
        <dbReference type="ARBA" id="ARBA00023136"/>
    </source>
</evidence>
<dbReference type="GO" id="GO:0016627">
    <property type="term" value="F:oxidoreductase activity, acting on the CH-CH group of donors"/>
    <property type="evidence" value="ECO:0007669"/>
    <property type="project" value="InterPro"/>
</dbReference>
<dbReference type="AlphaFoldDB" id="A0A9D3M9S9"/>
<gene>
    <name evidence="15" type="ORF">ANANG_G00134830</name>
</gene>
<evidence type="ECO:0000256" key="4">
    <source>
        <dbReference type="ARBA" id="ARBA00022692"/>
    </source>
</evidence>
<feature type="compositionally biased region" description="Low complexity" evidence="11">
    <location>
        <begin position="495"/>
        <end position="509"/>
    </location>
</feature>
<dbReference type="InterPro" id="IPR039357">
    <property type="entry name" value="SRD5A/TECR"/>
</dbReference>
<comment type="similarity">
    <text evidence="3">Belongs to the steroid 5-alpha reductase family.</text>
</comment>
<keyword evidence="7" id="KW-0560">Oxidoreductase</keyword>
<feature type="transmembrane region" description="Helical" evidence="12">
    <location>
        <begin position="431"/>
        <end position="459"/>
    </location>
</feature>
<feature type="domain" description="3-oxo-5-alpha-steroid 4-dehydrogenase C-terminal" evidence="13">
    <location>
        <begin position="367"/>
        <end position="470"/>
    </location>
</feature>
<dbReference type="PANTHER" id="PTHR10556:SF27">
    <property type="entry name" value="TRANS-2,3-ENOYL-COA REDUCTASE-LIKE"/>
    <property type="match status" value="1"/>
</dbReference>
<sequence length="523" mass="58105">MGQRREMSPAKRDPPRTFLSFSQLLLNSGSLGPPLPRPKVSYLEVEILDQRTGTPVSIIDKVHPSSTVLDLKNRFHKACPGWCPSRTGLKTDPNGPFLPDTCVMETIATSSLVSVYPTDLGRQVGWTAVFLSQYFGPLLIYLVFYLRLSNVYADAIKSRRPLVVHLACFCHSLHYIKHLLETLFVHKLCDGCTPLRNLLKGCAFYWGFTAWLGYYVNHPLYTPIGRWPRPHLLPSREPGGLIKVKNEVESVGGWGRLRWDLSAEPEGGAQEAPRKKATFLKCVESVGILTGFISDPSIRDPTWRRKTRARAAGCLLKQIGTRRDGGGAVREGVQSRKWRGAGRVLSTPSVSVALLNHALSFVQMPVTEAIYYANKQIIPSLVWFLFCEAGNFYVNIALARHNQRGLHPGPTCNPFSWLFKLVHCPQYTYEIGAWISFAIMTQTVPVAVFAALVSTQMLLRARKRRHKYLRRRNGGGGPTGEPPSSLSYCRKRRGAGAPPAGLGNNAALATEARQETPATVTES</sequence>
<feature type="domain" description="TECR-like N-terminal" evidence="14">
    <location>
        <begin position="43"/>
        <end position="119"/>
    </location>
</feature>
<evidence type="ECO:0000256" key="11">
    <source>
        <dbReference type="SAM" id="MobiDB-lite"/>
    </source>
</evidence>
<keyword evidence="8 12" id="KW-0472">Membrane</keyword>
<accession>A0A9D3M9S9</accession>
<organism evidence="15 16">
    <name type="scientific">Anguilla anguilla</name>
    <name type="common">European freshwater eel</name>
    <name type="synonym">Muraena anguilla</name>
    <dbReference type="NCBI Taxonomy" id="7936"/>
    <lineage>
        <taxon>Eukaryota</taxon>
        <taxon>Metazoa</taxon>
        <taxon>Chordata</taxon>
        <taxon>Craniata</taxon>
        <taxon>Vertebrata</taxon>
        <taxon>Euteleostomi</taxon>
        <taxon>Actinopterygii</taxon>
        <taxon>Neopterygii</taxon>
        <taxon>Teleostei</taxon>
        <taxon>Anguilliformes</taxon>
        <taxon>Anguillidae</taxon>
        <taxon>Anguilla</taxon>
    </lineage>
</organism>
<name>A0A9D3M9S9_ANGAN</name>
<protein>
    <recommendedName>
        <fullName evidence="9">Trans-2,3-enoyl-CoA reductase-like</fullName>
    </recommendedName>
    <alternativeName>
        <fullName evidence="10">Steroid 5-alpha-reductase 2-like 2 protein</fullName>
    </alternativeName>
</protein>
<dbReference type="InterPro" id="IPR001104">
    <property type="entry name" value="3-oxo-5_a-steroid_4-DH_C"/>
</dbReference>
<dbReference type="Proteomes" id="UP001044222">
    <property type="component" value="Chromosome 7"/>
</dbReference>
<evidence type="ECO:0000256" key="9">
    <source>
        <dbReference type="ARBA" id="ARBA00070012"/>
    </source>
</evidence>
<evidence type="ECO:0000313" key="16">
    <source>
        <dbReference type="Proteomes" id="UP001044222"/>
    </source>
</evidence>
<evidence type="ECO:0000256" key="5">
    <source>
        <dbReference type="ARBA" id="ARBA00022824"/>
    </source>
</evidence>
<evidence type="ECO:0000256" key="3">
    <source>
        <dbReference type="ARBA" id="ARBA00007742"/>
    </source>
</evidence>
<evidence type="ECO:0000259" key="13">
    <source>
        <dbReference type="Pfam" id="PF02544"/>
    </source>
</evidence>
<dbReference type="GO" id="GO:0016020">
    <property type="term" value="C:membrane"/>
    <property type="evidence" value="ECO:0007669"/>
    <property type="project" value="UniProtKB-SubCell"/>
</dbReference>
<evidence type="ECO:0000259" key="14">
    <source>
        <dbReference type="Pfam" id="PF21696"/>
    </source>
</evidence>
<evidence type="ECO:0000313" key="15">
    <source>
        <dbReference type="EMBL" id="KAG5845060.1"/>
    </source>
</evidence>
<proteinExistence type="inferred from homology"/>
<evidence type="ECO:0000256" key="2">
    <source>
        <dbReference type="ARBA" id="ARBA00004240"/>
    </source>
</evidence>
<keyword evidence="16" id="KW-1185">Reference proteome</keyword>